<evidence type="ECO:0000256" key="2">
    <source>
        <dbReference type="ARBA" id="ARBA00023157"/>
    </source>
</evidence>
<keyword evidence="3" id="KW-0325">Glycoprotein</keyword>
<accession>A0ABW3STC2</accession>
<evidence type="ECO:0000313" key="6">
    <source>
        <dbReference type="Proteomes" id="UP001597094"/>
    </source>
</evidence>
<evidence type="ECO:0000256" key="1">
    <source>
        <dbReference type="ARBA" id="ARBA00022729"/>
    </source>
</evidence>
<dbReference type="InterPro" id="IPR001548">
    <property type="entry name" value="Peptidase_M2"/>
</dbReference>
<dbReference type="CDD" id="cd06461">
    <property type="entry name" value="M2_ACE"/>
    <property type="match status" value="1"/>
</dbReference>
<gene>
    <name evidence="5" type="ORF">ACFQ2O_16035</name>
</gene>
<dbReference type="SUPFAM" id="SSF55486">
    <property type="entry name" value="Metalloproteases ('zincins'), catalytic domain"/>
    <property type="match status" value="1"/>
</dbReference>
<name>A0ABW3STC2_9BACT</name>
<keyword evidence="6" id="KW-1185">Reference proteome</keyword>
<keyword evidence="2" id="KW-1015">Disulfide bond</keyword>
<dbReference type="EMBL" id="JBHTLD010000169">
    <property type="protein sequence ID" value="MFD1187727.1"/>
    <property type="molecule type" value="Genomic_DNA"/>
</dbReference>
<dbReference type="Proteomes" id="UP001597094">
    <property type="component" value="Unassembled WGS sequence"/>
</dbReference>
<evidence type="ECO:0000313" key="5">
    <source>
        <dbReference type="EMBL" id="MFD1187727.1"/>
    </source>
</evidence>
<dbReference type="PROSITE" id="PS51257">
    <property type="entry name" value="PROKAR_LIPOPROTEIN"/>
    <property type="match status" value="1"/>
</dbReference>
<comment type="caution">
    <text evidence="5">The sequence shown here is derived from an EMBL/GenBank/DDBJ whole genome shotgun (WGS) entry which is preliminary data.</text>
</comment>
<proteinExistence type="predicted"/>
<reference evidence="6" key="1">
    <citation type="journal article" date="2019" name="Int. J. Syst. Evol. Microbiol.">
        <title>The Global Catalogue of Microorganisms (GCM) 10K type strain sequencing project: providing services to taxonomists for standard genome sequencing and annotation.</title>
        <authorList>
            <consortium name="The Broad Institute Genomics Platform"/>
            <consortium name="The Broad Institute Genome Sequencing Center for Infectious Disease"/>
            <person name="Wu L."/>
            <person name="Ma J."/>
        </authorList>
    </citation>
    <scope>NUCLEOTIDE SEQUENCE [LARGE SCALE GENOMIC DNA]</scope>
    <source>
        <strain evidence="6">JCM 31319</strain>
    </source>
</reference>
<keyword evidence="1 4" id="KW-0732">Signal</keyword>
<dbReference type="PANTHER" id="PTHR10514:SF27">
    <property type="entry name" value="ANGIOTENSIN-CONVERTING ENZYME"/>
    <property type="match status" value="1"/>
</dbReference>
<sequence>MKKLIFTGLTAAVLLSSCSSQKADTSGTEATAVQTEKQQEAQDFLDQYSATYQDLYTKSAEAEWASNIKIVEGDSTNAVATRKANEAFAAFTGSAENISTAKAMLEKKDQLTPLQVKQYEAILYRGANNPQIIPDVVKARIKAETEQTEKLYGFDYRIYEKSVSTNDIDNILKSETNVKNRLDAWNASKEVGPGLKEGLLDLRELRNKTVQSLGYDDYFTYQASDYGMTRAEMMDLMQKINQELRPLYRELHTYARYELAKKYGVKEVPDYLPAHWVPNRWGQDWSAMVNVEGIDLDAALKPKGAEWLVQQGERFYTSLGFPSLPQTFYTKSSLYPLPANANYKKNNHASAWHMDLDKDVRSLMSVEPNSEWYETTHHELGHIYYYMTYTNPDVPVLLRGGANRAYHEAIGSLMGLAAMQKPFLVELNLIDKNAQTDEVQTLLKEALSYVTFIPFSAGVMSEWENDFYANKLPADQLNKRWWELTKKYQGIVPPTGRGEQYLDAATKTHINDDAAQYYDYALSYVILFQLHDHIAKNILKQDPHATNYYGKKEVGNFLRDIMYPGASADWRQMLKEKTGEELSARAMIAYFQPLMEYLKEQNKGRKYTI</sequence>
<feature type="chain" id="PRO_5046597280" evidence="4">
    <location>
        <begin position="23"/>
        <end position="609"/>
    </location>
</feature>
<evidence type="ECO:0000256" key="4">
    <source>
        <dbReference type="SAM" id="SignalP"/>
    </source>
</evidence>
<feature type="signal peptide" evidence="4">
    <location>
        <begin position="1"/>
        <end position="22"/>
    </location>
</feature>
<dbReference type="RefSeq" id="WP_377529910.1">
    <property type="nucleotide sequence ID" value="NZ_JBHTLD010000169.1"/>
</dbReference>
<dbReference type="Pfam" id="PF01401">
    <property type="entry name" value="Peptidase_M2"/>
    <property type="match status" value="1"/>
</dbReference>
<protein>
    <submittedName>
        <fullName evidence="5">M2 family metallopeptidase</fullName>
    </submittedName>
</protein>
<dbReference type="PANTHER" id="PTHR10514">
    <property type="entry name" value="ANGIOTENSIN-CONVERTING ENZYME"/>
    <property type="match status" value="1"/>
</dbReference>
<dbReference type="Gene3D" id="1.10.1370.30">
    <property type="match status" value="1"/>
</dbReference>
<organism evidence="5 6">
    <name type="scientific">Pontibacter rugosus</name>
    <dbReference type="NCBI Taxonomy" id="1745966"/>
    <lineage>
        <taxon>Bacteria</taxon>
        <taxon>Pseudomonadati</taxon>
        <taxon>Bacteroidota</taxon>
        <taxon>Cytophagia</taxon>
        <taxon>Cytophagales</taxon>
        <taxon>Hymenobacteraceae</taxon>
        <taxon>Pontibacter</taxon>
    </lineage>
</organism>
<dbReference type="PROSITE" id="PS52011">
    <property type="entry name" value="PEPTIDASE_M2"/>
    <property type="match status" value="1"/>
</dbReference>
<evidence type="ECO:0000256" key="3">
    <source>
        <dbReference type="ARBA" id="ARBA00023180"/>
    </source>
</evidence>
<dbReference type="PRINTS" id="PR00791">
    <property type="entry name" value="PEPDIPTASEA"/>
</dbReference>